<gene>
    <name evidence="3" type="ORF">L195_g003234</name>
</gene>
<dbReference type="SUPFAM" id="SSF50630">
    <property type="entry name" value="Acid proteases"/>
    <property type="match status" value="1"/>
</dbReference>
<dbReference type="InterPro" id="IPR032861">
    <property type="entry name" value="TAXi_N"/>
</dbReference>
<comment type="caution">
    <text evidence="3">The sequence shown here is derived from an EMBL/GenBank/DDBJ whole genome shotgun (WGS) entry which is preliminary data.</text>
</comment>
<protein>
    <submittedName>
        <fullName evidence="3">Aspartic proteinase asp1-like protein</fullName>
    </submittedName>
</protein>
<dbReference type="AlphaFoldDB" id="A0A2K3NUP5"/>
<reference evidence="3 4" key="1">
    <citation type="journal article" date="2014" name="Am. J. Bot.">
        <title>Genome assembly and annotation for red clover (Trifolium pratense; Fabaceae).</title>
        <authorList>
            <person name="Istvanek J."/>
            <person name="Jaros M."/>
            <person name="Krenek A."/>
            <person name="Repkova J."/>
        </authorList>
    </citation>
    <scope>NUCLEOTIDE SEQUENCE [LARGE SCALE GENOMIC DNA]</scope>
    <source>
        <strain evidence="4">cv. Tatra</strain>
        <tissue evidence="3">Young leaves</tissue>
    </source>
</reference>
<accession>A0A2K3NUP5</accession>
<dbReference type="InterPro" id="IPR033121">
    <property type="entry name" value="PEPTIDASE_A1"/>
</dbReference>
<evidence type="ECO:0000256" key="1">
    <source>
        <dbReference type="ARBA" id="ARBA00007447"/>
    </source>
</evidence>
<name>A0A2K3NUP5_TRIPR</name>
<dbReference type="Proteomes" id="UP000236291">
    <property type="component" value="Unassembled WGS sequence"/>
</dbReference>
<reference evidence="3 4" key="2">
    <citation type="journal article" date="2017" name="Front. Plant Sci.">
        <title>Gene Classification and Mining of Molecular Markers Useful in Red Clover (Trifolium pratense) Breeding.</title>
        <authorList>
            <person name="Istvanek J."/>
            <person name="Dluhosova J."/>
            <person name="Dluhos P."/>
            <person name="Patkova L."/>
            <person name="Nedelnik J."/>
            <person name="Repkova J."/>
        </authorList>
    </citation>
    <scope>NUCLEOTIDE SEQUENCE [LARGE SCALE GENOMIC DNA]</scope>
    <source>
        <strain evidence="4">cv. Tatra</strain>
        <tissue evidence="3">Young leaves</tissue>
    </source>
</reference>
<evidence type="ECO:0000259" key="2">
    <source>
        <dbReference type="PROSITE" id="PS51767"/>
    </source>
</evidence>
<comment type="similarity">
    <text evidence="1">Belongs to the peptidase A1 family.</text>
</comment>
<dbReference type="InterPro" id="IPR021109">
    <property type="entry name" value="Peptidase_aspartic_dom_sf"/>
</dbReference>
<sequence length="210" mass="22990">MKFSPITIPIPNPSPSPPSDFLYDDGEFEKLFVFLQCYMVQSSSSSSLLSPSFLNRFRSGSSVVFPVHGNVYPLGFYNVTLNIGHPPRPYFLDIDTDSDLTWLQCDAPCSRFSQRLCSVSGLMRAIAPGLIRDSPLLNSLQRLSLRFCSVSGLMQAEPATASGFMQAEHVTDSGLIRVGALLNATVAEPDAAQTYSTAVNRNIPTPLRHI</sequence>
<evidence type="ECO:0000313" key="4">
    <source>
        <dbReference type="Proteomes" id="UP000236291"/>
    </source>
</evidence>
<dbReference type="PROSITE" id="PS51767">
    <property type="entry name" value="PEPTIDASE_A1"/>
    <property type="match status" value="1"/>
</dbReference>
<dbReference type="EMBL" id="ASHM01001482">
    <property type="protein sequence ID" value="PNY06756.1"/>
    <property type="molecule type" value="Genomic_DNA"/>
</dbReference>
<dbReference type="Pfam" id="PF14543">
    <property type="entry name" value="TAXi_N"/>
    <property type="match status" value="1"/>
</dbReference>
<dbReference type="STRING" id="57577.A0A2K3NUP5"/>
<proteinExistence type="inferred from homology"/>
<organism evidence="3 4">
    <name type="scientific">Trifolium pratense</name>
    <name type="common">Red clover</name>
    <dbReference type="NCBI Taxonomy" id="57577"/>
    <lineage>
        <taxon>Eukaryota</taxon>
        <taxon>Viridiplantae</taxon>
        <taxon>Streptophyta</taxon>
        <taxon>Embryophyta</taxon>
        <taxon>Tracheophyta</taxon>
        <taxon>Spermatophyta</taxon>
        <taxon>Magnoliopsida</taxon>
        <taxon>eudicotyledons</taxon>
        <taxon>Gunneridae</taxon>
        <taxon>Pentapetalae</taxon>
        <taxon>rosids</taxon>
        <taxon>fabids</taxon>
        <taxon>Fabales</taxon>
        <taxon>Fabaceae</taxon>
        <taxon>Papilionoideae</taxon>
        <taxon>50 kb inversion clade</taxon>
        <taxon>NPAAA clade</taxon>
        <taxon>Hologalegina</taxon>
        <taxon>IRL clade</taxon>
        <taxon>Trifolieae</taxon>
        <taxon>Trifolium</taxon>
    </lineage>
</organism>
<feature type="domain" description="Peptidase A1" evidence="2">
    <location>
        <begin position="77"/>
        <end position="210"/>
    </location>
</feature>
<evidence type="ECO:0000313" key="3">
    <source>
        <dbReference type="EMBL" id="PNY06756.1"/>
    </source>
</evidence>
<dbReference type="Gene3D" id="2.40.70.10">
    <property type="entry name" value="Acid Proteases"/>
    <property type="match status" value="1"/>
</dbReference>